<keyword evidence="6 7" id="KW-0472">Membrane</keyword>
<organism evidence="9 10">
    <name type="scientific">Acinetobacter larvae</name>
    <dbReference type="NCBI Taxonomy" id="1789224"/>
    <lineage>
        <taxon>Bacteria</taxon>
        <taxon>Pseudomonadati</taxon>
        <taxon>Pseudomonadota</taxon>
        <taxon>Gammaproteobacteria</taxon>
        <taxon>Moraxellales</taxon>
        <taxon>Moraxellaceae</taxon>
        <taxon>Acinetobacter</taxon>
    </lineage>
</organism>
<feature type="transmembrane region" description="Helical" evidence="7">
    <location>
        <begin position="277"/>
        <end position="294"/>
    </location>
</feature>
<dbReference type="PANTHER" id="PTHR23517:SF13">
    <property type="entry name" value="MAJOR FACILITATOR SUPERFAMILY MFS_1"/>
    <property type="match status" value="1"/>
</dbReference>
<dbReference type="RefSeq" id="WP_067558891.1">
    <property type="nucleotide sequence ID" value="NZ_CP016895.1"/>
</dbReference>
<dbReference type="PROSITE" id="PS50850">
    <property type="entry name" value="MFS"/>
    <property type="match status" value="1"/>
</dbReference>
<feature type="transmembrane region" description="Helical" evidence="7">
    <location>
        <begin position="210"/>
        <end position="235"/>
    </location>
</feature>
<name>A0A1B2M3L6_9GAMM</name>
<keyword evidence="4 7" id="KW-0812">Transmembrane</keyword>
<dbReference type="AlphaFoldDB" id="A0A1B2M3L6"/>
<feature type="transmembrane region" description="Helical" evidence="7">
    <location>
        <begin position="334"/>
        <end position="356"/>
    </location>
</feature>
<keyword evidence="10" id="KW-1185">Reference proteome</keyword>
<evidence type="ECO:0000313" key="10">
    <source>
        <dbReference type="Proteomes" id="UP000093391"/>
    </source>
</evidence>
<keyword evidence="5 7" id="KW-1133">Transmembrane helix</keyword>
<proteinExistence type="predicted"/>
<evidence type="ECO:0000256" key="5">
    <source>
        <dbReference type="ARBA" id="ARBA00022989"/>
    </source>
</evidence>
<feature type="transmembrane region" description="Helical" evidence="7">
    <location>
        <begin position="43"/>
        <end position="62"/>
    </location>
</feature>
<evidence type="ECO:0000256" key="6">
    <source>
        <dbReference type="ARBA" id="ARBA00023136"/>
    </source>
</evidence>
<dbReference type="InterPro" id="IPR036259">
    <property type="entry name" value="MFS_trans_sf"/>
</dbReference>
<dbReference type="GO" id="GO:0022857">
    <property type="term" value="F:transmembrane transporter activity"/>
    <property type="evidence" value="ECO:0007669"/>
    <property type="project" value="InterPro"/>
</dbReference>
<dbReference type="GO" id="GO:0005886">
    <property type="term" value="C:plasma membrane"/>
    <property type="evidence" value="ECO:0007669"/>
    <property type="project" value="UniProtKB-SubCell"/>
</dbReference>
<reference evidence="9 10" key="1">
    <citation type="submission" date="2016-08" db="EMBL/GenBank/DDBJ databases">
        <authorList>
            <person name="Seilhamer J.J."/>
        </authorList>
    </citation>
    <scope>NUCLEOTIDE SEQUENCE [LARGE SCALE GENOMIC DNA]</scope>
    <source>
        <strain evidence="9 10">BRTC-1</strain>
    </source>
</reference>
<feature type="transmembrane region" description="Helical" evidence="7">
    <location>
        <begin position="74"/>
        <end position="91"/>
    </location>
</feature>
<feature type="transmembrane region" description="Helical" evidence="7">
    <location>
        <begin position="241"/>
        <end position="265"/>
    </location>
</feature>
<dbReference type="Pfam" id="PF07690">
    <property type="entry name" value="MFS_1"/>
    <property type="match status" value="1"/>
</dbReference>
<dbReference type="Gene3D" id="1.20.1250.20">
    <property type="entry name" value="MFS general substrate transporter like domains"/>
    <property type="match status" value="1"/>
</dbReference>
<feature type="domain" description="Major facilitator superfamily (MFS) profile" evidence="8">
    <location>
        <begin position="8"/>
        <end position="391"/>
    </location>
</feature>
<dbReference type="InterPro" id="IPR020846">
    <property type="entry name" value="MFS_dom"/>
</dbReference>
<protein>
    <submittedName>
        <fullName evidence="9">MFS transporter</fullName>
    </submittedName>
</protein>
<gene>
    <name evidence="9" type="ORF">BFG52_16490</name>
</gene>
<dbReference type="Proteomes" id="UP000093391">
    <property type="component" value="Chromosome"/>
</dbReference>
<comment type="subcellular location">
    <subcellularLocation>
        <location evidence="1">Cell membrane</location>
        <topology evidence="1">Multi-pass membrane protein</topology>
    </subcellularLocation>
</comment>
<keyword evidence="3" id="KW-1003">Cell membrane</keyword>
<evidence type="ECO:0000256" key="4">
    <source>
        <dbReference type="ARBA" id="ARBA00022692"/>
    </source>
</evidence>
<feature type="transmembrane region" description="Helical" evidence="7">
    <location>
        <begin position="362"/>
        <end position="382"/>
    </location>
</feature>
<feature type="transmembrane region" description="Helical" evidence="7">
    <location>
        <begin position="300"/>
        <end position="322"/>
    </location>
</feature>
<feature type="transmembrane region" description="Helical" evidence="7">
    <location>
        <begin position="135"/>
        <end position="157"/>
    </location>
</feature>
<feature type="transmembrane region" description="Helical" evidence="7">
    <location>
        <begin position="163"/>
        <end position="183"/>
    </location>
</feature>
<keyword evidence="2" id="KW-0813">Transport</keyword>
<dbReference type="PANTHER" id="PTHR23517">
    <property type="entry name" value="RESISTANCE PROTEIN MDTM, PUTATIVE-RELATED-RELATED"/>
    <property type="match status" value="1"/>
</dbReference>
<evidence type="ECO:0000313" key="9">
    <source>
        <dbReference type="EMBL" id="AOA59790.1"/>
    </source>
</evidence>
<accession>A0A1B2M3L6</accession>
<evidence type="ECO:0000256" key="2">
    <source>
        <dbReference type="ARBA" id="ARBA00022448"/>
    </source>
</evidence>
<sequence length="393" mass="43166">MKYTLWQPFLLISLALCIGTMGTALPSPLYPLYQQLWQLQPSHISYIFVAYMFGCLATLLFLGRSSNSFGFVRSIQIGLAFVILGLLLSVLAENAYQLAFGRFLIGIASGLISTSAMLGLIYTIPPEHQTSAPQLSSIITVAGFGIGPLFGGSIAQFSAHPLISPYIPIIVAAIFSFFSLFLVKQQSFYRQNFSMAPHLELPSHNTHRTFYIASFAAFCAFSCFSLFASLAPSFIRDIIPWHGPLVSGATITSILMISLCIQIIAKRLAARSCLQRGFLMLICSCAILLCSILLQQSWLFFVSVICAGIGHGLSLMGAFATIHRITQSNNRSAVMATYLFIAYWGTILPIMAVGYLADLWGFQAGIIFFCIFTSLICTVCLWQQSLEYNTTSK</sequence>
<evidence type="ECO:0000256" key="7">
    <source>
        <dbReference type="SAM" id="Phobius"/>
    </source>
</evidence>
<evidence type="ECO:0000256" key="1">
    <source>
        <dbReference type="ARBA" id="ARBA00004651"/>
    </source>
</evidence>
<evidence type="ECO:0000259" key="8">
    <source>
        <dbReference type="PROSITE" id="PS50850"/>
    </source>
</evidence>
<dbReference type="InterPro" id="IPR011701">
    <property type="entry name" value="MFS"/>
</dbReference>
<feature type="transmembrane region" description="Helical" evidence="7">
    <location>
        <begin position="103"/>
        <end position="123"/>
    </location>
</feature>
<evidence type="ECO:0000256" key="3">
    <source>
        <dbReference type="ARBA" id="ARBA00022475"/>
    </source>
</evidence>
<dbReference type="InterPro" id="IPR050171">
    <property type="entry name" value="MFS_Transporters"/>
</dbReference>
<dbReference type="OrthoDB" id="9810492at2"/>
<dbReference type="EMBL" id="CP016895">
    <property type="protein sequence ID" value="AOA59790.1"/>
    <property type="molecule type" value="Genomic_DNA"/>
</dbReference>
<dbReference type="STRING" id="1789224.BFG52_16490"/>
<dbReference type="KEGG" id="ala:BFG52_16490"/>
<dbReference type="SUPFAM" id="SSF103473">
    <property type="entry name" value="MFS general substrate transporter"/>
    <property type="match status" value="1"/>
</dbReference>